<organism evidence="9 10">
    <name type="scientific">Williamsia maris</name>
    <dbReference type="NCBI Taxonomy" id="72806"/>
    <lineage>
        <taxon>Bacteria</taxon>
        <taxon>Bacillati</taxon>
        <taxon>Actinomycetota</taxon>
        <taxon>Actinomycetes</taxon>
        <taxon>Mycobacteriales</taxon>
        <taxon>Nocardiaceae</taxon>
        <taxon>Williamsia</taxon>
    </lineage>
</organism>
<feature type="transmembrane region" description="Helical" evidence="7">
    <location>
        <begin position="239"/>
        <end position="258"/>
    </location>
</feature>
<keyword evidence="3 7" id="KW-0812">Transmembrane</keyword>
<feature type="transmembrane region" description="Helical" evidence="7">
    <location>
        <begin position="122"/>
        <end position="142"/>
    </location>
</feature>
<feature type="transmembrane region" description="Helical" evidence="7">
    <location>
        <begin position="264"/>
        <end position="283"/>
    </location>
</feature>
<dbReference type="InterPro" id="IPR000620">
    <property type="entry name" value="EamA_dom"/>
</dbReference>
<protein>
    <submittedName>
        <fullName evidence="9">Permease of the drug/metabolite transporter (DMT) superfamily</fullName>
    </submittedName>
</protein>
<evidence type="ECO:0000256" key="3">
    <source>
        <dbReference type="ARBA" id="ARBA00022692"/>
    </source>
</evidence>
<feature type="transmembrane region" description="Helical" evidence="7">
    <location>
        <begin position="66"/>
        <end position="85"/>
    </location>
</feature>
<dbReference type="Proteomes" id="UP001206895">
    <property type="component" value="Unassembled WGS sequence"/>
</dbReference>
<evidence type="ECO:0000256" key="4">
    <source>
        <dbReference type="ARBA" id="ARBA00022989"/>
    </source>
</evidence>
<feature type="transmembrane region" description="Helical" evidence="7">
    <location>
        <begin position="178"/>
        <end position="196"/>
    </location>
</feature>
<dbReference type="PANTHER" id="PTHR32322:SF2">
    <property type="entry name" value="EAMA DOMAIN-CONTAINING PROTEIN"/>
    <property type="match status" value="1"/>
</dbReference>
<evidence type="ECO:0000313" key="9">
    <source>
        <dbReference type="EMBL" id="MCP2178577.1"/>
    </source>
</evidence>
<proteinExistence type="inferred from homology"/>
<comment type="similarity">
    <text evidence="2">Belongs to the EamA transporter family.</text>
</comment>
<feature type="domain" description="EamA" evidence="8">
    <location>
        <begin position="149"/>
        <end position="278"/>
    </location>
</feature>
<evidence type="ECO:0000313" key="10">
    <source>
        <dbReference type="Proteomes" id="UP001206895"/>
    </source>
</evidence>
<feature type="region of interest" description="Disordered" evidence="6">
    <location>
        <begin position="289"/>
        <end position="315"/>
    </location>
</feature>
<gene>
    <name evidence="9" type="ORF">LX13_004418</name>
</gene>
<evidence type="ECO:0000256" key="7">
    <source>
        <dbReference type="SAM" id="Phobius"/>
    </source>
</evidence>
<feature type="domain" description="EamA" evidence="8">
    <location>
        <begin position="13"/>
        <end position="133"/>
    </location>
</feature>
<comment type="caution">
    <text evidence="9">The sequence shown here is derived from an EMBL/GenBank/DDBJ whole genome shotgun (WGS) entry which is preliminary data.</text>
</comment>
<dbReference type="InterPro" id="IPR050638">
    <property type="entry name" value="AA-Vitamin_Transporters"/>
</dbReference>
<dbReference type="RefSeq" id="WP_253663462.1">
    <property type="nucleotide sequence ID" value="NZ_BAAAJQ010000002.1"/>
</dbReference>
<dbReference type="InterPro" id="IPR037185">
    <property type="entry name" value="EmrE-like"/>
</dbReference>
<evidence type="ECO:0000256" key="1">
    <source>
        <dbReference type="ARBA" id="ARBA00004141"/>
    </source>
</evidence>
<evidence type="ECO:0000256" key="6">
    <source>
        <dbReference type="SAM" id="MobiDB-lite"/>
    </source>
</evidence>
<evidence type="ECO:0000259" key="8">
    <source>
        <dbReference type="Pfam" id="PF00892"/>
    </source>
</evidence>
<feature type="transmembrane region" description="Helical" evidence="7">
    <location>
        <begin position="208"/>
        <end position="227"/>
    </location>
</feature>
<evidence type="ECO:0000256" key="5">
    <source>
        <dbReference type="ARBA" id="ARBA00023136"/>
    </source>
</evidence>
<comment type="subcellular location">
    <subcellularLocation>
        <location evidence="1">Membrane</location>
        <topology evidence="1">Multi-pass membrane protein</topology>
    </subcellularLocation>
</comment>
<evidence type="ECO:0000256" key="2">
    <source>
        <dbReference type="ARBA" id="ARBA00007362"/>
    </source>
</evidence>
<reference evidence="9 10" key="1">
    <citation type="submission" date="2022-06" db="EMBL/GenBank/DDBJ databases">
        <title>Genomic Encyclopedia of Archaeal and Bacterial Type Strains, Phase II (KMG-II): from individual species to whole genera.</title>
        <authorList>
            <person name="Goeker M."/>
        </authorList>
    </citation>
    <scope>NUCLEOTIDE SEQUENCE [LARGE SCALE GENOMIC DNA]</scope>
    <source>
        <strain evidence="9 10">DSM 44693</strain>
    </source>
</reference>
<name>A0ABT1HKU9_9NOCA</name>
<keyword evidence="4 7" id="KW-1133">Transmembrane helix</keyword>
<keyword evidence="10" id="KW-1185">Reference proteome</keyword>
<feature type="transmembrane region" description="Helical" evidence="7">
    <location>
        <begin position="91"/>
        <end position="110"/>
    </location>
</feature>
<feature type="transmembrane region" description="Helical" evidence="7">
    <location>
        <begin position="35"/>
        <end position="54"/>
    </location>
</feature>
<feature type="transmembrane region" description="Helical" evidence="7">
    <location>
        <begin position="148"/>
        <end position="166"/>
    </location>
</feature>
<feature type="compositionally biased region" description="Polar residues" evidence="6">
    <location>
        <begin position="302"/>
        <end position="315"/>
    </location>
</feature>
<dbReference type="Pfam" id="PF00892">
    <property type="entry name" value="EamA"/>
    <property type="match status" value="2"/>
</dbReference>
<keyword evidence="5 7" id="KW-0472">Membrane</keyword>
<dbReference type="PANTHER" id="PTHR32322">
    <property type="entry name" value="INNER MEMBRANE TRANSPORTER"/>
    <property type="match status" value="1"/>
</dbReference>
<sequence>MRISPALGGSIIVLWSFGYPLGALGITAMSPMLLLTFRFVLSALLMGGAAAVAHARFPRGRQLAHVAVAGLLTQGVQFGCLYIGLELGVPSVIAALLIALNPVVTAVLARPILGAHLGRRQILGLAIGVAAVVAACAQRVATTGPLDAGVALTLVAVLGLSLGGLYQQRFCSDVDVRSANAVQLGVAAVPVAIIAAMTPEAITDPLRAAWVIPVMVLFSSALCTTLYMRAVNQAGAAQAAMLFTVIPSVAAVMGWGMLGQRPDVGVYVGLVLGAAALVIGRSVRPTADSTVSVTAGRPGSPTPRTQTAGSSRVGP</sequence>
<dbReference type="SUPFAM" id="SSF103481">
    <property type="entry name" value="Multidrug resistance efflux transporter EmrE"/>
    <property type="match status" value="2"/>
</dbReference>
<accession>A0ABT1HKU9</accession>
<dbReference type="EMBL" id="JAMTCJ010000004">
    <property type="protein sequence ID" value="MCP2178577.1"/>
    <property type="molecule type" value="Genomic_DNA"/>
</dbReference>